<reference evidence="1 2" key="1">
    <citation type="submission" date="2013-09" db="EMBL/GenBank/DDBJ databases">
        <title>Whole genome sequencing of Halarchaeum acidiphilum strain MH1-52-1.</title>
        <authorList>
            <person name="Shimane Y."/>
            <person name="Minegishi H."/>
            <person name="Nishi S."/>
            <person name="Echigo A."/>
            <person name="Shuto A."/>
            <person name="Konishi M."/>
            <person name="Ito T."/>
            <person name="Ohkuma M."/>
            <person name="Ohta Y."/>
            <person name="Nagano Y."/>
            <person name="Tsubouchi T."/>
            <person name="Mori K."/>
            <person name="Usui K."/>
            <person name="Kamekura M."/>
            <person name="Usami R."/>
            <person name="Takaki Y."/>
            <person name="Hatada Y."/>
        </authorList>
    </citation>
    <scope>NUCLEOTIDE SEQUENCE [LARGE SCALE GENOMIC DNA]</scope>
    <source>
        <strain evidence="1 2">JCM 16109</strain>
    </source>
</reference>
<evidence type="ECO:0000313" key="2">
    <source>
        <dbReference type="Proteomes" id="UP000016986"/>
    </source>
</evidence>
<gene>
    <name evidence="1" type="ORF">MBEHAL_0386</name>
</gene>
<name>U2YD88_9EURY</name>
<dbReference type="AlphaFoldDB" id="U2YD88"/>
<dbReference type="eggNOG" id="arCOG09288">
    <property type="taxonomic scope" value="Archaea"/>
</dbReference>
<dbReference type="Proteomes" id="UP000016986">
    <property type="component" value="Unassembled WGS sequence"/>
</dbReference>
<dbReference type="EMBL" id="BATA01000005">
    <property type="protein sequence ID" value="GAD51626.1"/>
    <property type="molecule type" value="Genomic_DNA"/>
</dbReference>
<accession>U2YD88</accession>
<dbReference type="RefSeq" id="WP_020221508.1">
    <property type="nucleotide sequence ID" value="NZ_BANO01000069.1"/>
</dbReference>
<keyword evidence="2" id="KW-1185">Reference proteome</keyword>
<sequence length="110" mass="12632">MDVRIEGVDDLEAALERGLERIGELRAGTRVDSDAFFSKPFMREHTEYGTFGAFRADAPLDFDVPLDESTTRRRRADRFVSDVSDFETWEEMKTRAAHEEILDQLLSNTS</sequence>
<comment type="caution">
    <text evidence="1">The sequence shown here is derived from an EMBL/GenBank/DDBJ whole genome shotgun (WGS) entry which is preliminary data.</text>
</comment>
<organism evidence="1 2">
    <name type="scientific">Halarchaeum acidiphilum MH1-52-1</name>
    <dbReference type="NCBI Taxonomy" id="1261545"/>
    <lineage>
        <taxon>Archaea</taxon>
        <taxon>Methanobacteriati</taxon>
        <taxon>Methanobacteriota</taxon>
        <taxon>Stenosarchaea group</taxon>
        <taxon>Halobacteria</taxon>
        <taxon>Halobacteriales</taxon>
        <taxon>Halobacteriaceae</taxon>
    </lineage>
</organism>
<proteinExistence type="predicted"/>
<protein>
    <submittedName>
        <fullName evidence="1">Uncharacterized protein</fullName>
    </submittedName>
</protein>
<evidence type="ECO:0000313" key="1">
    <source>
        <dbReference type="EMBL" id="GAD51626.1"/>
    </source>
</evidence>